<organism evidence="1">
    <name type="scientific">Anguilla anguilla</name>
    <name type="common">European freshwater eel</name>
    <name type="synonym">Muraena anguilla</name>
    <dbReference type="NCBI Taxonomy" id="7936"/>
    <lineage>
        <taxon>Eukaryota</taxon>
        <taxon>Metazoa</taxon>
        <taxon>Chordata</taxon>
        <taxon>Craniata</taxon>
        <taxon>Vertebrata</taxon>
        <taxon>Euteleostomi</taxon>
        <taxon>Actinopterygii</taxon>
        <taxon>Neopterygii</taxon>
        <taxon>Teleostei</taxon>
        <taxon>Anguilliformes</taxon>
        <taxon>Anguillidae</taxon>
        <taxon>Anguilla</taxon>
    </lineage>
</organism>
<sequence length="14" mass="1411">MGNGRTLVGKSTCS</sequence>
<dbReference type="EMBL" id="GBXM01081632">
    <property type="protein sequence ID" value="JAH26945.1"/>
    <property type="molecule type" value="Transcribed_RNA"/>
</dbReference>
<reference evidence="1" key="2">
    <citation type="journal article" date="2015" name="Fish Shellfish Immunol.">
        <title>Early steps in the European eel (Anguilla anguilla)-Vibrio vulnificus interaction in the gills: Role of the RtxA13 toxin.</title>
        <authorList>
            <person name="Callol A."/>
            <person name="Pajuelo D."/>
            <person name="Ebbesson L."/>
            <person name="Teles M."/>
            <person name="MacKenzie S."/>
            <person name="Amaro C."/>
        </authorList>
    </citation>
    <scope>NUCLEOTIDE SEQUENCE</scope>
</reference>
<protein>
    <submittedName>
        <fullName evidence="1">Uncharacterized protein</fullName>
    </submittedName>
</protein>
<reference evidence="1" key="1">
    <citation type="submission" date="2014-11" db="EMBL/GenBank/DDBJ databases">
        <authorList>
            <person name="Amaro Gonzalez C."/>
        </authorList>
    </citation>
    <scope>NUCLEOTIDE SEQUENCE</scope>
</reference>
<accession>A0A0E9REP0</accession>
<evidence type="ECO:0000313" key="1">
    <source>
        <dbReference type="EMBL" id="JAH26945.1"/>
    </source>
</evidence>
<name>A0A0E9REP0_ANGAN</name>
<proteinExistence type="predicted"/>